<dbReference type="CDD" id="cd12148">
    <property type="entry name" value="fungal_TF_MHR"/>
    <property type="match status" value="1"/>
</dbReference>
<name>A0A3D8R2H8_9HELO</name>
<organism evidence="9 10">
    <name type="scientific">Coleophoma crateriformis</name>
    <dbReference type="NCBI Taxonomy" id="565419"/>
    <lineage>
        <taxon>Eukaryota</taxon>
        <taxon>Fungi</taxon>
        <taxon>Dikarya</taxon>
        <taxon>Ascomycota</taxon>
        <taxon>Pezizomycotina</taxon>
        <taxon>Leotiomycetes</taxon>
        <taxon>Helotiales</taxon>
        <taxon>Dermateaceae</taxon>
        <taxon>Coleophoma</taxon>
    </lineage>
</organism>
<dbReference type="PANTHER" id="PTHR40626">
    <property type="entry name" value="MIP31509P"/>
    <property type="match status" value="1"/>
</dbReference>
<evidence type="ECO:0000256" key="5">
    <source>
        <dbReference type="ARBA" id="ARBA00022833"/>
    </source>
</evidence>
<dbReference type="InterPro" id="IPR051059">
    <property type="entry name" value="VerF-like"/>
</dbReference>
<dbReference type="OrthoDB" id="10018191at2759"/>
<proteinExistence type="predicted"/>
<dbReference type="PANTHER" id="PTHR40626:SF7">
    <property type="entry name" value="TRANSCRIPTION FACTOR, PUTATIVE (AFU_ORTHOLOGUE AFUA_1G04110)-RELATED"/>
    <property type="match status" value="1"/>
</dbReference>
<dbReference type="GO" id="GO:0000785">
    <property type="term" value="C:chromatin"/>
    <property type="evidence" value="ECO:0007669"/>
    <property type="project" value="TreeGrafter"/>
</dbReference>
<keyword evidence="4" id="KW-0863">Zinc-finger</keyword>
<comment type="caution">
    <text evidence="9">The sequence shown here is derived from an EMBL/GenBank/DDBJ whole genome shotgun (WGS) entry which is preliminary data.</text>
</comment>
<keyword evidence="5" id="KW-0862">Zinc</keyword>
<feature type="region of interest" description="Disordered" evidence="7">
    <location>
        <begin position="215"/>
        <end position="235"/>
    </location>
</feature>
<evidence type="ECO:0000259" key="8">
    <source>
        <dbReference type="Pfam" id="PF04082"/>
    </source>
</evidence>
<evidence type="ECO:0000313" key="9">
    <source>
        <dbReference type="EMBL" id="RDW68239.1"/>
    </source>
</evidence>
<dbReference type="GO" id="GO:0005634">
    <property type="term" value="C:nucleus"/>
    <property type="evidence" value="ECO:0007669"/>
    <property type="project" value="UniProtKB-SubCell"/>
</dbReference>
<evidence type="ECO:0000256" key="3">
    <source>
        <dbReference type="ARBA" id="ARBA00022737"/>
    </source>
</evidence>
<dbReference type="Proteomes" id="UP000256328">
    <property type="component" value="Unassembled WGS sequence"/>
</dbReference>
<evidence type="ECO:0000256" key="1">
    <source>
        <dbReference type="ARBA" id="ARBA00004123"/>
    </source>
</evidence>
<dbReference type="GO" id="GO:0000978">
    <property type="term" value="F:RNA polymerase II cis-regulatory region sequence-specific DNA binding"/>
    <property type="evidence" value="ECO:0007669"/>
    <property type="project" value="InterPro"/>
</dbReference>
<evidence type="ECO:0000256" key="6">
    <source>
        <dbReference type="ARBA" id="ARBA00023242"/>
    </source>
</evidence>
<keyword evidence="2" id="KW-0479">Metal-binding</keyword>
<accession>A0A3D8R2H8</accession>
<keyword evidence="6" id="KW-0539">Nucleus</keyword>
<dbReference type="AlphaFoldDB" id="A0A3D8R2H8"/>
<keyword evidence="3" id="KW-0677">Repeat</keyword>
<feature type="compositionally biased region" description="Polar residues" evidence="7">
    <location>
        <begin position="143"/>
        <end position="164"/>
    </location>
</feature>
<keyword evidence="10" id="KW-1185">Reference proteome</keyword>
<sequence>MSVEVHHTKTAETAPSENVEGAEQDSQRARPGTPPADILQTEQSLRLEPLATQQMQSLFETAPDDIQSPQMIQSSTLTSQITSLDALATVSLQQDTRASTSVEGLPDGHGGPNTRHEIQQTADNQVNVCSSITGQDQPRRNWKSSQPKSYSMLDTQRTTPSLRSPSAGWNQILFDNQTAIGLDIVEADSRNRVLPMLESPVEQQSQRHIHTRNNNDHLDNLQEAPTRPRDSHTGLTPIQSIASLQDQDMDEWINQFSTDSQGRYHNLDFMELDYELSLPAGAEPVAGSSKYMNEIEVPSERFARVEKSWPRRWVKVTKMMPTLWKDLENEDAMNLLSTFAVPVLPQSSRQDTRRGLDEGCKSRLETVFQATNTMSSLPLGNSNDINAVSPVISPSESETAVSIIPPEFPSAEILDISLDLYFRQFHPLMPFIHIPTFEPQTVPNSLLFAMCLIGLNILDTKRAIAFVRRLFPLMQQHGLFEQNDHEEIEIETLDHNGDLKASWWNWSRAELIICAVMIDTWFAGCLYAAPILSTDTVRLHLACESSLYTAKSAELWASLLRNGTEAKSPVIEIRSQTFSLPKLTTKINMFTMHGLLSSIRLRVSDAYHRLILTPRHVSANNAIPWRIYAEDDRAKICVPMALQVCEQYENNLRDMTPNCLMLWHNICIMLTADVQILDLAAGAGGADLGRKALKDLTHWSATPASRRACVHAAQTMKAATQRRASDGVMFHFSTALFTAGLVLSLHAYTTPRSDAPTEPVELLGDVDWRSVGNEGFVDNEDEPTGDVTDPIVKFIRYGGTIQLDDVIYEPGYSSTKSILLTFATAIEEAAKWKTGTHSQILRIMSDTLVDVG</sequence>
<feature type="domain" description="Xylanolytic transcriptional activator regulatory" evidence="8">
    <location>
        <begin position="418"/>
        <end position="461"/>
    </location>
</feature>
<evidence type="ECO:0000256" key="4">
    <source>
        <dbReference type="ARBA" id="ARBA00022771"/>
    </source>
</evidence>
<evidence type="ECO:0000256" key="7">
    <source>
        <dbReference type="SAM" id="MobiDB-lite"/>
    </source>
</evidence>
<feature type="compositionally biased region" description="Basic and acidic residues" evidence="7">
    <location>
        <begin position="1"/>
        <end position="10"/>
    </location>
</feature>
<dbReference type="Pfam" id="PF04082">
    <property type="entry name" value="Fungal_trans"/>
    <property type="match status" value="1"/>
</dbReference>
<dbReference type="GO" id="GO:0000981">
    <property type="term" value="F:DNA-binding transcription factor activity, RNA polymerase II-specific"/>
    <property type="evidence" value="ECO:0007669"/>
    <property type="project" value="InterPro"/>
</dbReference>
<dbReference type="EMBL" id="PDLN01000013">
    <property type="protein sequence ID" value="RDW68239.1"/>
    <property type="molecule type" value="Genomic_DNA"/>
</dbReference>
<comment type="subcellular location">
    <subcellularLocation>
        <location evidence="1">Nucleus</location>
    </subcellularLocation>
</comment>
<evidence type="ECO:0000313" key="10">
    <source>
        <dbReference type="Proteomes" id="UP000256328"/>
    </source>
</evidence>
<feature type="region of interest" description="Disordered" evidence="7">
    <location>
        <begin position="132"/>
        <end position="164"/>
    </location>
</feature>
<feature type="compositionally biased region" description="Basic and acidic residues" evidence="7">
    <location>
        <begin position="215"/>
        <end position="232"/>
    </location>
</feature>
<dbReference type="GO" id="GO:0006351">
    <property type="term" value="P:DNA-templated transcription"/>
    <property type="evidence" value="ECO:0007669"/>
    <property type="project" value="InterPro"/>
</dbReference>
<protein>
    <recommendedName>
        <fullName evidence="8">Xylanolytic transcriptional activator regulatory domain-containing protein</fullName>
    </recommendedName>
</protein>
<dbReference type="InterPro" id="IPR007219">
    <property type="entry name" value="XnlR_reg_dom"/>
</dbReference>
<feature type="region of interest" description="Disordered" evidence="7">
    <location>
        <begin position="1"/>
        <end position="44"/>
    </location>
</feature>
<evidence type="ECO:0000256" key="2">
    <source>
        <dbReference type="ARBA" id="ARBA00022723"/>
    </source>
</evidence>
<dbReference type="GO" id="GO:0008270">
    <property type="term" value="F:zinc ion binding"/>
    <property type="evidence" value="ECO:0007669"/>
    <property type="project" value="UniProtKB-KW"/>
</dbReference>
<gene>
    <name evidence="9" type="ORF">BP5796_08896</name>
</gene>
<reference evidence="9 10" key="1">
    <citation type="journal article" date="2018" name="IMA Fungus">
        <title>IMA Genome-F 9: Draft genome sequence of Annulohypoxylon stygium, Aspergillus mulundensis, Berkeleyomyces basicola (syn. Thielaviopsis basicola), Ceratocystis smalleyi, two Cercospora beticola strains, Coleophoma cylindrospora, Fusarium fracticaudum, Phialophora cf. hyalina, and Morchella septimelata.</title>
        <authorList>
            <person name="Wingfield B.D."/>
            <person name="Bills G.F."/>
            <person name="Dong Y."/>
            <person name="Huang W."/>
            <person name="Nel W.J."/>
            <person name="Swalarsk-Parry B.S."/>
            <person name="Vaghefi N."/>
            <person name="Wilken P.M."/>
            <person name="An Z."/>
            <person name="de Beer Z.W."/>
            <person name="De Vos L."/>
            <person name="Chen L."/>
            <person name="Duong T.A."/>
            <person name="Gao Y."/>
            <person name="Hammerbacher A."/>
            <person name="Kikkert J.R."/>
            <person name="Li Y."/>
            <person name="Li H."/>
            <person name="Li K."/>
            <person name="Li Q."/>
            <person name="Liu X."/>
            <person name="Ma X."/>
            <person name="Naidoo K."/>
            <person name="Pethybridge S.J."/>
            <person name="Sun J."/>
            <person name="Steenkamp E.T."/>
            <person name="van der Nest M.A."/>
            <person name="van Wyk S."/>
            <person name="Wingfield M.J."/>
            <person name="Xiong C."/>
            <person name="Yue Q."/>
            <person name="Zhang X."/>
        </authorList>
    </citation>
    <scope>NUCLEOTIDE SEQUENCE [LARGE SCALE GENOMIC DNA]</scope>
    <source>
        <strain evidence="9 10">BP5796</strain>
    </source>
</reference>